<keyword evidence="1" id="KW-0812">Transmembrane</keyword>
<reference evidence="2 3" key="1">
    <citation type="journal article" date="2011" name="Genome Res.">
        <title>Phylogeny-wide analysis of social amoeba genomes highlights ancient origins for complex intercellular communication.</title>
        <authorList>
            <person name="Heidel A.J."/>
            <person name="Lawal H.M."/>
            <person name="Felder M."/>
            <person name="Schilde C."/>
            <person name="Helps N.R."/>
            <person name="Tunggal B."/>
            <person name="Rivero F."/>
            <person name="John U."/>
            <person name="Schleicher M."/>
            <person name="Eichinger L."/>
            <person name="Platzer M."/>
            <person name="Noegel A.A."/>
            <person name="Schaap P."/>
            <person name="Gloeckner G."/>
        </authorList>
    </citation>
    <scope>NUCLEOTIDE SEQUENCE [LARGE SCALE GENOMIC DNA]</scope>
    <source>
        <strain evidence="3">ATCC 26659 / Pp 5 / PN500</strain>
    </source>
</reference>
<dbReference type="EMBL" id="ADBJ01000010">
    <property type="protein sequence ID" value="EFA84189.1"/>
    <property type="molecule type" value="Genomic_DNA"/>
</dbReference>
<proteinExistence type="predicted"/>
<comment type="caution">
    <text evidence="2">The sequence shown here is derived from an EMBL/GenBank/DDBJ whole genome shotgun (WGS) entry which is preliminary data.</text>
</comment>
<dbReference type="RefSeq" id="XP_020436306.1">
    <property type="nucleotide sequence ID" value="XM_020574234.1"/>
</dbReference>
<evidence type="ECO:0000313" key="2">
    <source>
        <dbReference type="EMBL" id="EFA84189.1"/>
    </source>
</evidence>
<name>D3B4E1_HETP5</name>
<evidence type="ECO:0000256" key="1">
    <source>
        <dbReference type="SAM" id="Phobius"/>
    </source>
</evidence>
<keyword evidence="3" id="KW-1185">Reference proteome</keyword>
<evidence type="ECO:0000313" key="3">
    <source>
        <dbReference type="Proteomes" id="UP000001396"/>
    </source>
</evidence>
<organism evidence="2 3">
    <name type="scientific">Heterostelium pallidum (strain ATCC 26659 / Pp 5 / PN500)</name>
    <name type="common">Cellular slime mold</name>
    <name type="synonym">Polysphondylium pallidum</name>
    <dbReference type="NCBI Taxonomy" id="670386"/>
    <lineage>
        <taxon>Eukaryota</taxon>
        <taxon>Amoebozoa</taxon>
        <taxon>Evosea</taxon>
        <taxon>Eumycetozoa</taxon>
        <taxon>Dictyostelia</taxon>
        <taxon>Acytosteliales</taxon>
        <taxon>Acytosteliaceae</taxon>
        <taxon>Heterostelium</taxon>
    </lineage>
</organism>
<accession>D3B4E1</accession>
<dbReference type="Proteomes" id="UP000001396">
    <property type="component" value="Unassembled WGS sequence"/>
</dbReference>
<dbReference type="AlphaFoldDB" id="D3B4E1"/>
<dbReference type="GeneID" id="31358787"/>
<gene>
    <name evidence="2" type="ORF">PPL_03264</name>
</gene>
<protein>
    <submittedName>
        <fullName evidence="2">Uncharacterized protein</fullName>
    </submittedName>
</protein>
<dbReference type="InParanoid" id="D3B4E1"/>
<feature type="transmembrane region" description="Helical" evidence="1">
    <location>
        <begin position="124"/>
        <end position="144"/>
    </location>
</feature>
<keyword evidence="1" id="KW-0472">Membrane</keyword>
<keyword evidence="1" id="KW-1133">Transmembrane helix</keyword>
<sequence length="237" mass="27370">MKKAETIDNVYDHNGFTYLVGQFQFYGDEPPAIRTNYIDYYTLGVSSVRISDTKLKIELQYFSAPTNTCVQTYLPSYSNIYCYLHFYGGDNSNSNSNSMSSSSSLDDLYTPPYEHKAKPEIPTVYIVLSSTSSFVSLIIAFIVIQQYRDLSQYSLISIHNDTADDEDEEDVEEPYNFRAHDEDDHNNLLEPSNYHKKYYNNKQYNLINNNVNNNNNNNNNINKKAMDDDDDDITSFI</sequence>